<evidence type="ECO:0000256" key="1">
    <source>
        <dbReference type="SAM" id="MobiDB-lite"/>
    </source>
</evidence>
<protein>
    <submittedName>
        <fullName evidence="2">Uncharacterized protein</fullName>
    </submittedName>
</protein>
<evidence type="ECO:0000313" key="3">
    <source>
        <dbReference type="Proteomes" id="UP000054359"/>
    </source>
</evidence>
<dbReference type="AlphaFoldDB" id="A0A087UB61"/>
<feature type="compositionally biased region" description="Low complexity" evidence="1">
    <location>
        <begin position="167"/>
        <end position="190"/>
    </location>
</feature>
<dbReference type="OrthoDB" id="6420788at2759"/>
<feature type="region of interest" description="Disordered" evidence="1">
    <location>
        <begin position="442"/>
        <end position="466"/>
    </location>
</feature>
<sequence length="506" mass="56796">MNVNSLAQKNIRQIEDKLRDHPRGAIIDLTSRKSYIDDMNTTTEKQYIFRNTVQPVKFSQRQETRDLTPQGKSNIIRPEISTLKNSSAKCFPSVYGPKTAESKTETSKNDLDNINSKNLLLHSPPPKSKRGHPSKSNSAVSSSLPSASAVTDTSPNNSKIVSNVTDSSKQTNASFSSSSNTTVTTSSTTTMADRSDPRYFPVTRQTASDARYECEKQKASSRENFNNSRTGNLYESHYSIHPSTSVYHKLPLPYDKTATEYDKYTPKLILKDVKYAHESNKNNSYDKEPLYGLQRSTSGPQILPSTSDTSQKTAVGSEANRSFTLYNQISEESRKPKSAPAVETRQQSHYNQNTSFGLYGAIGQQHSFPPGPPKPPRTFHYDLKSSQERIPQSEVYKGDQNIKRDGGRYIVSVASPKHSSQHPVLQATKNSSQEYRYPDDHLTESAHRSSNNSQLHQSTYGSSLPNEVHMSRSYPFATYDSLYSHPRPYGKQFYPESIGYRNVQPL</sequence>
<feature type="compositionally biased region" description="Low complexity" evidence="1">
    <location>
        <begin position="134"/>
        <end position="149"/>
    </location>
</feature>
<organism evidence="2 3">
    <name type="scientific">Stegodyphus mimosarum</name>
    <name type="common">African social velvet spider</name>
    <dbReference type="NCBI Taxonomy" id="407821"/>
    <lineage>
        <taxon>Eukaryota</taxon>
        <taxon>Metazoa</taxon>
        <taxon>Ecdysozoa</taxon>
        <taxon>Arthropoda</taxon>
        <taxon>Chelicerata</taxon>
        <taxon>Arachnida</taxon>
        <taxon>Araneae</taxon>
        <taxon>Araneomorphae</taxon>
        <taxon>Entelegynae</taxon>
        <taxon>Eresoidea</taxon>
        <taxon>Eresidae</taxon>
        <taxon>Stegodyphus</taxon>
    </lineage>
</organism>
<proteinExistence type="predicted"/>
<dbReference type="Proteomes" id="UP000054359">
    <property type="component" value="Unassembled WGS sequence"/>
</dbReference>
<feature type="compositionally biased region" description="Basic and acidic residues" evidence="1">
    <location>
        <begin position="100"/>
        <end position="111"/>
    </location>
</feature>
<feature type="region of interest" description="Disordered" evidence="1">
    <location>
        <begin position="94"/>
        <end position="197"/>
    </location>
</feature>
<feature type="compositionally biased region" description="Basic and acidic residues" evidence="1">
    <location>
        <begin position="280"/>
        <end position="289"/>
    </location>
</feature>
<feature type="region of interest" description="Disordered" evidence="1">
    <location>
        <begin position="280"/>
        <end position="347"/>
    </location>
</feature>
<keyword evidence="3" id="KW-1185">Reference proteome</keyword>
<feature type="compositionally biased region" description="Polar residues" evidence="1">
    <location>
        <begin position="294"/>
        <end position="330"/>
    </location>
</feature>
<feature type="non-terminal residue" evidence="2">
    <location>
        <position position="506"/>
    </location>
</feature>
<gene>
    <name evidence="2" type="ORF">X975_02599</name>
</gene>
<feature type="compositionally biased region" description="Polar residues" evidence="1">
    <location>
        <begin position="448"/>
        <end position="465"/>
    </location>
</feature>
<name>A0A087UB61_STEMI</name>
<accession>A0A087UB61</accession>
<dbReference type="EMBL" id="KK119068">
    <property type="protein sequence ID" value="KFM74600.1"/>
    <property type="molecule type" value="Genomic_DNA"/>
</dbReference>
<feature type="compositionally biased region" description="Polar residues" evidence="1">
    <location>
        <begin position="150"/>
        <end position="166"/>
    </location>
</feature>
<reference evidence="2 3" key="1">
    <citation type="submission" date="2013-11" db="EMBL/GenBank/DDBJ databases">
        <title>Genome sequencing of Stegodyphus mimosarum.</title>
        <authorList>
            <person name="Bechsgaard J."/>
        </authorList>
    </citation>
    <scope>NUCLEOTIDE SEQUENCE [LARGE SCALE GENOMIC DNA]</scope>
</reference>
<evidence type="ECO:0000313" key="2">
    <source>
        <dbReference type="EMBL" id="KFM74600.1"/>
    </source>
</evidence>